<protein>
    <submittedName>
        <fullName evidence="2">Uncharacterized protein</fullName>
    </submittedName>
</protein>
<dbReference type="Proteomes" id="UP000266441">
    <property type="component" value="Unassembled WGS sequence"/>
</dbReference>
<dbReference type="EMBL" id="QWET01000003">
    <property type="protein sequence ID" value="RIH66351.1"/>
    <property type="molecule type" value="Genomic_DNA"/>
</dbReference>
<feature type="chain" id="PRO_5017438879" evidence="1">
    <location>
        <begin position="21"/>
        <end position="443"/>
    </location>
</feature>
<feature type="signal peptide" evidence="1">
    <location>
        <begin position="1"/>
        <end position="20"/>
    </location>
</feature>
<comment type="caution">
    <text evidence="2">The sequence shown here is derived from an EMBL/GenBank/DDBJ whole genome shotgun (WGS) entry which is preliminary data.</text>
</comment>
<keyword evidence="1" id="KW-0732">Signal</keyword>
<dbReference type="AlphaFoldDB" id="A0A399D6K2"/>
<evidence type="ECO:0000313" key="3">
    <source>
        <dbReference type="Proteomes" id="UP000266441"/>
    </source>
</evidence>
<name>A0A399D6K2_9BACT</name>
<dbReference type="OrthoDB" id="819143at2"/>
<dbReference type="RefSeq" id="WP_119348938.1">
    <property type="nucleotide sequence ID" value="NZ_QWET01000003.1"/>
</dbReference>
<evidence type="ECO:0000313" key="2">
    <source>
        <dbReference type="EMBL" id="RIH66351.1"/>
    </source>
</evidence>
<evidence type="ECO:0000256" key="1">
    <source>
        <dbReference type="SAM" id="SignalP"/>
    </source>
</evidence>
<keyword evidence="3" id="KW-1185">Reference proteome</keyword>
<reference evidence="2 3" key="1">
    <citation type="journal article" date="2015" name="Int. J. Syst. Evol. Microbiol.">
        <title>Mariniphaga sediminis sp. nov., isolated from coastal sediment.</title>
        <authorList>
            <person name="Wang F.Q."/>
            <person name="Shen Q.Y."/>
            <person name="Chen G.J."/>
            <person name="Du Z.J."/>
        </authorList>
    </citation>
    <scope>NUCLEOTIDE SEQUENCE [LARGE SCALE GENOMIC DNA]</scope>
    <source>
        <strain evidence="2 3">SY21</strain>
    </source>
</reference>
<proteinExistence type="predicted"/>
<accession>A0A399D6K2</accession>
<sequence length="443" mass="50842">MSRRIGFIALFSLLALGALAQQKLSYPEVDKTSYELFQQKKWAELIRYTADARRQGIDFFYLQVRTGIAFYNQKKYRTASKWFFRAWENDKAFSWLQEYLYYSLVFGGRTTEANKIAGSFSSDVQQKIGFARSKVTRVALEAGYSFNPDFESLTGMSHGEQAGVGEDYGEAYYLKDYHFESFDFSHQVAPGFSLNHNLTYLGLNREERVDWGGKNTFPLKINQFQYYFNPHFVLGKKLYVSPAASVMWGNYDLMLGGFTGTQTKMFYGSSYRFSDFVFSTAVWLPLGNFSPGAEINLANIRDNNFTQLSTWLTVYPFSNLSFYFTPRVYFKNNENSGLDYNTFGISGGFQLGAVHFYGQYLNGEMENFIESAGYVVSNFPGTSEQKISGSIYFPAGKKYQLVLRYLTQDVTETYQVYTNTVKGQALNYNYIKHTLTAGISWNF</sequence>
<gene>
    <name evidence="2" type="ORF">D1164_05430</name>
</gene>
<organism evidence="2 3">
    <name type="scientific">Mariniphaga sediminis</name>
    <dbReference type="NCBI Taxonomy" id="1628158"/>
    <lineage>
        <taxon>Bacteria</taxon>
        <taxon>Pseudomonadati</taxon>
        <taxon>Bacteroidota</taxon>
        <taxon>Bacteroidia</taxon>
        <taxon>Marinilabiliales</taxon>
        <taxon>Prolixibacteraceae</taxon>
        <taxon>Mariniphaga</taxon>
    </lineage>
</organism>